<proteinExistence type="predicted"/>
<comment type="caution">
    <text evidence="6">The sequence shown here is derived from an EMBL/GenBank/DDBJ whole genome shotgun (WGS) entry which is preliminary data.</text>
</comment>
<evidence type="ECO:0000256" key="2">
    <source>
        <dbReference type="PROSITE-ProRule" id="PRU00284"/>
    </source>
</evidence>
<reference evidence="6" key="2">
    <citation type="journal article" date="2021" name="Data Brief">
        <title>Draft genome sequence data of the facultative, thermophilic, xylanolytic bacterium Paenibacillus sp. strain DA-C8.</title>
        <authorList>
            <person name="Chhe C."/>
            <person name="Uke A."/>
            <person name="Baramee S."/>
            <person name="Ungkulpasvich U."/>
            <person name="Tachaapaikoon C."/>
            <person name="Pason P."/>
            <person name="Waeonukul R."/>
            <person name="Ratanakhanokchai K."/>
            <person name="Kosugi A."/>
        </authorList>
    </citation>
    <scope>NUCLEOTIDE SEQUENCE</scope>
    <source>
        <strain evidence="6">DA-C8</strain>
    </source>
</reference>
<keyword evidence="3" id="KW-0175">Coiled coil</keyword>
<organism evidence="6 7">
    <name type="scientific">Insulibacter thermoxylanivorax</name>
    <dbReference type="NCBI Taxonomy" id="2749268"/>
    <lineage>
        <taxon>Bacteria</taxon>
        <taxon>Bacillati</taxon>
        <taxon>Bacillota</taxon>
        <taxon>Bacilli</taxon>
        <taxon>Bacillales</taxon>
        <taxon>Paenibacillaceae</taxon>
        <taxon>Insulibacter</taxon>
    </lineage>
</organism>
<feature type="transmembrane region" description="Helical" evidence="4">
    <location>
        <begin position="56"/>
        <end position="77"/>
    </location>
</feature>
<dbReference type="InterPro" id="IPR004089">
    <property type="entry name" value="MCPsignal_dom"/>
</dbReference>
<feature type="coiled-coil region" evidence="3">
    <location>
        <begin position="444"/>
        <end position="503"/>
    </location>
</feature>
<feature type="coiled-coil region" evidence="3">
    <location>
        <begin position="378"/>
        <end position="412"/>
    </location>
</feature>
<protein>
    <submittedName>
        <fullName evidence="6">Methyl-accepting chemotaxis protein</fullName>
    </submittedName>
</protein>
<keyword evidence="4" id="KW-0812">Transmembrane</keyword>
<name>A0A916QAJ1_9BACL</name>
<dbReference type="PANTHER" id="PTHR32089">
    <property type="entry name" value="METHYL-ACCEPTING CHEMOTAXIS PROTEIN MCPB"/>
    <property type="match status" value="1"/>
</dbReference>
<evidence type="ECO:0000256" key="4">
    <source>
        <dbReference type="SAM" id="Phobius"/>
    </source>
</evidence>
<dbReference type="Pfam" id="PF00015">
    <property type="entry name" value="MCPsignal"/>
    <property type="match status" value="1"/>
</dbReference>
<dbReference type="GO" id="GO:0007165">
    <property type="term" value="P:signal transduction"/>
    <property type="evidence" value="ECO:0007669"/>
    <property type="project" value="UniProtKB-KW"/>
</dbReference>
<evidence type="ECO:0000313" key="6">
    <source>
        <dbReference type="EMBL" id="GFR37125.1"/>
    </source>
</evidence>
<evidence type="ECO:0000313" key="7">
    <source>
        <dbReference type="Proteomes" id="UP000654993"/>
    </source>
</evidence>
<keyword evidence="4" id="KW-0472">Membrane</keyword>
<dbReference type="Proteomes" id="UP000654993">
    <property type="component" value="Unassembled WGS sequence"/>
</dbReference>
<feature type="transmembrane region" description="Helical" evidence="4">
    <location>
        <begin position="115"/>
        <end position="145"/>
    </location>
</feature>
<accession>A0A916QAJ1</accession>
<dbReference type="PANTHER" id="PTHR32089:SF112">
    <property type="entry name" value="LYSOZYME-LIKE PROTEIN-RELATED"/>
    <property type="match status" value="1"/>
</dbReference>
<sequence>MIRKLGNILGSIREEDKNRTLQEIDLIRRNTAVLAAIGFVTLITLLGWLMDGDRSAAVTGALVSIILLVLLLGFCLYRRILLPYLGYLAVLGSGAIVILQVSMNPSLDHIPATFYLLFLAAIYSNFIINLIAILIGFSVLLYLLFGPAGAAISQTTSMTYIVYYVIIAGLMMALRFVVKTLAQDMYRAMDQSSQLQQQQESRNETIVGLVDQVSQNLGSITAISDETNRSFHEMHTSFNEITNSASAQLDSTLSINQAMQNMHDLVQRMTESFEILNARVTETNAISSSGVQVTEELDATIAEFKQDIYDMASDVQTLKKQMEGTTQISISILEIANQTNLLALNASIEAARAGEHGQGFAIVASEIRKLADLSGHSAEQISKQIVSFSKQIEEASQRMAAILERMDSSSQAAQQTIQAFGSIRESVELLQHLADGYMEHIAKINEASRSVEEATQHLAATSEEATATMEELTAMTHTLLEQNEQTLQQLKEAEASLKQILAS</sequence>
<feature type="transmembrane region" description="Helical" evidence="4">
    <location>
        <begin position="31"/>
        <end position="50"/>
    </location>
</feature>
<evidence type="ECO:0000256" key="1">
    <source>
        <dbReference type="ARBA" id="ARBA00023224"/>
    </source>
</evidence>
<feature type="transmembrane region" description="Helical" evidence="4">
    <location>
        <begin position="84"/>
        <end position="103"/>
    </location>
</feature>
<dbReference type="Gene3D" id="1.10.287.950">
    <property type="entry name" value="Methyl-accepting chemotaxis protein"/>
    <property type="match status" value="1"/>
</dbReference>
<dbReference type="SUPFAM" id="SSF58104">
    <property type="entry name" value="Methyl-accepting chemotaxis protein (MCP) signaling domain"/>
    <property type="match status" value="1"/>
</dbReference>
<evidence type="ECO:0000259" key="5">
    <source>
        <dbReference type="PROSITE" id="PS50111"/>
    </source>
</evidence>
<reference evidence="6" key="1">
    <citation type="submission" date="2020-08" db="EMBL/GenBank/DDBJ databases">
        <authorList>
            <person name="Uke A."/>
            <person name="Chhe C."/>
            <person name="Baramee S."/>
            <person name="Kosugi A."/>
        </authorList>
    </citation>
    <scope>NUCLEOTIDE SEQUENCE</scope>
    <source>
        <strain evidence="6">DA-C8</strain>
    </source>
</reference>
<gene>
    <name evidence="6" type="ORF">PRECH8_04210</name>
</gene>
<feature type="domain" description="Methyl-accepting transducer" evidence="5">
    <location>
        <begin position="223"/>
        <end position="473"/>
    </location>
</feature>
<keyword evidence="1 2" id="KW-0807">Transducer</keyword>
<dbReference type="AlphaFoldDB" id="A0A916QAJ1"/>
<dbReference type="PROSITE" id="PS50111">
    <property type="entry name" value="CHEMOTAXIS_TRANSDUC_2"/>
    <property type="match status" value="1"/>
</dbReference>
<dbReference type="RefSeq" id="WP_207161759.1">
    <property type="nucleotide sequence ID" value="NZ_BMAQ01000003.1"/>
</dbReference>
<keyword evidence="7" id="KW-1185">Reference proteome</keyword>
<keyword evidence="4" id="KW-1133">Transmembrane helix</keyword>
<feature type="transmembrane region" description="Helical" evidence="4">
    <location>
        <begin position="157"/>
        <end position="178"/>
    </location>
</feature>
<dbReference type="EMBL" id="BMAQ01000003">
    <property type="protein sequence ID" value="GFR37125.1"/>
    <property type="molecule type" value="Genomic_DNA"/>
</dbReference>
<dbReference type="SMART" id="SM00283">
    <property type="entry name" value="MA"/>
    <property type="match status" value="1"/>
</dbReference>
<evidence type="ECO:0000256" key="3">
    <source>
        <dbReference type="SAM" id="Coils"/>
    </source>
</evidence>
<dbReference type="GO" id="GO:0016020">
    <property type="term" value="C:membrane"/>
    <property type="evidence" value="ECO:0007669"/>
    <property type="project" value="InterPro"/>
</dbReference>